<protein>
    <recommendedName>
        <fullName evidence="1">Mycothiol-dependent maleylpyruvate isomerase metal-binding domain-containing protein</fullName>
    </recommendedName>
</protein>
<dbReference type="SUPFAM" id="SSF109854">
    <property type="entry name" value="DinB/YfiT-like putative metalloenzymes"/>
    <property type="match status" value="1"/>
</dbReference>
<dbReference type="InterPro" id="IPR024344">
    <property type="entry name" value="MDMPI_metal-binding"/>
</dbReference>
<dbReference type="InterPro" id="IPR034660">
    <property type="entry name" value="DinB/YfiT-like"/>
</dbReference>
<dbReference type="EMBL" id="JAAXOY010000359">
    <property type="protein sequence ID" value="NKY40450.1"/>
    <property type="molecule type" value="Genomic_DNA"/>
</dbReference>
<dbReference type="Proteomes" id="UP000777774">
    <property type="component" value="Unassembled WGS sequence"/>
</dbReference>
<dbReference type="Pfam" id="PF11716">
    <property type="entry name" value="MDMPI_N"/>
    <property type="match status" value="1"/>
</dbReference>
<name>A0ABX1K1K1_9CELL</name>
<proteinExistence type="predicted"/>
<comment type="caution">
    <text evidence="2">The sequence shown here is derived from an EMBL/GenBank/DDBJ whole genome shotgun (WGS) entry which is preliminary data.</text>
</comment>
<keyword evidence="3" id="KW-1185">Reference proteome</keyword>
<gene>
    <name evidence="2" type="ORF">HGA02_13180</name>
</gene>
<accession>A0ABX1K1K1</accession>
<dbReference type="RefSeq" id="WP_168679392.1">
    <property type="nucleotide sequence ID" value="NZ_JAAXOY010000359.1"/>
</dbReference>
<reference evidence="2 3" key="1">
    <citation type="submission" date="2020-04" db="EMBL/GenBank/DDBJ databases">
        <title>MicrobeNet Type strains.</title>
        <authorList>
            <person name="Nicholson A.C."/>
        </authorList>
    </citation>
    <scope>NUCLEOTIDE SEQUENCE [LARGE SCALE GENOMIC DNA]</scope>
    <source>
        <strain evidence="2 3">ATCC BAA-787</strain>
    </source>
</reference>
<sequence>MPTTLPPLTFAGDLDRTALIPATRLLVDLVARPEVAAAWDAESSCAGMSVGALARHLVVQPLRVVEVLTGPRAEVDAEPLTVDQHYAQAAWIQQDLDGPANVGVRTRSEDEAAVGPDAVAAEAREILGRLDDVLAAAPDVVVLPWTGAALTTDDFLVTRFMEIVVHSDDLASSVGLPTPQFDAATLVPVVRLLSDLALRRHGQDALVRTLSRPQRAPGTVAAF</sequence>
<evidence type="ECO:0000313" key="3">
    <source>
        <dbReference type="Proteomes" id="UP000777774"/>
    </source>
</evidence>
<feature type="domain" description="Mycothiol-dependent maleylpyruvate isomerase metal-binding" evidence="1">
    <location>
        <begin position="22"/>
        <end position="171"/>
    </location>
</feature>
<evidence type="ECO:0000259" key="1">
    <source>
        <dbReference type="Pfam" id="PF11716"/>
    </source>
</evidence>
<dbReference type="Gene3D" id="1.20.120.450">
    <property type="entry name" value="dinb family like domain"/>
    <property type="match status" value="1"/>
</dbReference>
<evidence type="ECO:0000313" key="2">
    <source>
        <dbReference type="EMBL" id="NKY40450.1"/>
    </source>
</evidence>
<organism evidence="2 3">
    <name type="scientific">Cellulomonas septica</name>
    <dbReference type="NCBI Taxonomy" id="285080"/>
    <lineage>
        <taxon>Bacteria</taxon>
        <taxon>Bacillati</taxon>
        <taxon>Actinomycetota</taxon>
        <taxon>Actinomycetes</taxon>
        <taxon>Micrococcales</taxon>
        <taxon>Cellulomonadaceae</taxon>
        <taxon>Cellulomonas</taxon>
    </lineage>
</organism>